<evidence type="ECO:0000313" key="3">
    <source>
        <dbReference type="Proteomes" id="UP000297245"/>
    </source>
</evidence>
<keyword evidence="3" id="KW-1185">Reference proteome</keyword>
<dbReference type="Proteomes" id="UP000297245">
    <property type="component" value="Unassembled WGS sequence"/>
</dbReference>
<evidence type="ECO:0000256" key="1">
    <source>
        <dbReference type="SAM" id="MobiDB-lite"/>
    </source>
</evidence>
<gene>
    <name evidence="2" type="ORF">K435DRAFT_868808</name>
</gene>
<feature type="compositionally biased region" description="Polar residues" evidence="1">
    <location>
        <begin position="7"/>
        <end position="19"/>
    </location>
</feature>
<evidence type="ECO:0000313" key="2">
    <source>
        <dbReference type="EMBL" id="THU85897.1"/>
    </source>
</evidence>
<reference evidence="2 3" key="1">
    <citation type="journal article" date="2019" name="Nat. Ecol. Evol.">
        <title>Megaphylogeny resolves global patterns of mushroom evolution.</title>
        <authorList>
            <person name="Varga T."/>
            <person name="Krizsan K."/>
            <person name="Foldi C."/>
            <person name="Dima B."/>
            <person name="Sanchez-Garcia M."/>
            <person name="Sanchez-Ramirez S."/>
            <person name="Szollosi G.J."/>
            <person name="Szarkandi J.G."/>
            <person name="Papp V."/>
            <person name="Albert L."/>
            <person name="Andreopoulos W."/>
            <person name="Angelini C."/>
            <person name="Antonin V."/>
            <person name="Barry K.W."/>
            <person name="Bougher N.L."/>
            <person name="Buchanan P."/>
            <person name="Buyck B."/>
            <person name="Bense V."/>
            <person name="Catcheside P."/>
            <person name="Chovatia M."/>
            <person name="Cooper J."/>
            <person name="Damon W."/>
            <person name="Desjardin D."/>
            <person name="Finy P."/>
            <person name="Geml J."/>
            <person name="Haridas S."/>
            <person name="Hughes K."/>
            <person name="Justo A."/>
            <person name="Karasinski D."/>
            <person name="Kautmanova I."/>
            <person name="Kiss B."/>
            <person name="Kocsube S."/>
            <person name="Kotiranta H."/>
            <person name="LaButti K.M."/>
            <person name="Lechner B.E."/>
            <person name="Liimatainen K."/>
            <person name="Lipzen A."/>
            <person name="Lukacs Z."/>
            <person name="Mihaltcheva S."/>
            <person name="Morgado L.N."/>
            <person name="Niskanen T."/>
            <person name="Noordeloos M.E."/>
            <person name="Ohm R.A."/>
            <person name="Ortiz-Santana B."/>
            <person name="Ovrebo C."/>
            <person name="Racz N."/>
            <person name="Riley R."/>
            <person name="Savchenko A."/>
            <person name="Shiryaev A."/>
            <person name="Soop K."/>
            <person name="Spirin V."/>
            <person name="Szebenyi C."/>
            <person name="Tomsovsky M."/>
            <person name="Tulloss R.E."/>
            <person name="Uehling J."/>
            <person name="Grigoriev I.V."/>
            <person name="Vagvolgyi C."/>
            <person name="Papp T."/>
            <person name="Martin F.M."/>
            <person name="Miettinen O."/>
            <person name="Hibbett D.S."/>
            <person name="Nagy L.G."/>
        </authorList>
    </citation>
    <scope>NUCLEOTIDE SEQUENCE [LARGE SCALE GENOMIC DNA]</scope>
    <source>
        <strain evidence="2 3">CBS 962.96</strain>
    </source>
</reference>
<protein>
    <submittedName>
        <fullName evidence="2">Uncharacterized protein</fullName>
    </submittedName>
</protein>
<feature type="region of interest" description="Disordered" evidence="1">
    <location>
        <begin position="264"/>
        <end position="294"/>
    </location>
</feature>
<accession>A0A4S8LAR3</accession>
<dbReference type="EMBL" id="ML179523">
    <property type="protein sequence ID" value="THU85897.1"/>
    <property type="molecule type" value="Genomic_DNA"/>
</dbReference>
<dbReference type="AlphaFoldDB" id="A0A4S8LAR3"/>
<sequence length="336" mass="36475">MAKLAQVSPSRSKATSSSVHFDIGPPDTMEVDSGHSVQSTPSAAMCSSPPPEPSSSSMTQKKRKCSAQGTKADETTLKTKKGKERVQVRPPTPSKSLDKENTPVFELNSILKKASGDDVHALLDTLFDHVKLLQDIDPKSFRHPLKYGEACKDKLTPYYAFHDAAEPPFFVPCTDRGAPLKLNIDNLLRANEHVQPFIRQLCVGCSLSLKDCQCTGIFHGKAVNADGFFVNNKCGPFCAGSKVCLHSIKLDSLLSLKESMNSFASDSESSSEDNIGPLTPKSLLSPETPVKSGGIQKSSTIPVIDCLLTVVKTHIVPAILGVMRLEDPQMHERMQK</sequence>
<feature type="region of interest" description="Disordered" evidence="1">
    <location>
        <begin position="1"/>
        <end position="100"/>
    </location>
</feature>
<name>A0A4S8LAR3_DENBC</name>
<proteinExistence type="predicted"/>
<organism evidence="2 3">
    <name type="scientific">Dendrothele bispora (strain CBS 962.96)</name>
    <dbReference type="NCBI Taxonomy" id="1314807"/>
    <lineage>
        <taxon>Eukaryota</taxon>
        <taxon>Fungi</taxon>
        <taxon>Dikarya</taxon>
        <taxon>Basidiomycota</taxon>
        <taxon>Agaricomycotina</taxon>
        <taxon>Agaricomycetes</taxon>
        <taxon>Agaricomycetidae</taxon>
        <taxon>Agaricales</taxon>
        <taxon>Agaricales incertae sedis</taxon>
        <taxon>Dendrothele</taxon>
    </lineage>
</organism>